<protein>
    <submittedName>
        <fullName evidence="1">Tryptophan RNA-binding attenuator protein-like protein</fullName>
    </submittedName>
</protein>
<dbReference type="OMA" id="ICKKNAF"/>
<dbReference type="NCBIfam" id="TIGR00266">
    <property type="entry name" value="TIGR00266 family protein"/>
    <property type="match status" value="1"/>
</dbReference>
<keyword evidence="2" id="KW-1185">Reference proteome</keyword>
<name>A0A9Q0REQ6_ANAIG</name>
<dbReference type="Pfam" id="PF01987">
    <property type="entry name" value="AIM24"/>
    <property type="match status" value="1"/>
</dbReference>
<evidence type="ECO:0000313" key="1">
    <source>
        <dbReference type="EMBL" id="KAJ5077349.1"/>
    </source>
</evidence>
<dbReference type="InterPro" id="IPR002838">
    <property type="entry name" value="AIM24"/>
</dbReference>
<reference evidence="1" key="1">
    <citation type="submission" date="2022-10" db="EMBL/GenBank/DDBJ databases">
        <title>Novel sulphate-reducing endosymbionts in the free-living metamonad Anaeramoeba.</title>
        <authorList>
            <person name="Jerlstrom-Hultqvist J."/>
            <person name="Cepicka I."/>
            <person name="Gallot-Lavallee L."/>
            <person name="Salas-Leiva D."/>
            <person name="Curtis B.A."/>
            <person name="Zahonova K."/>
            <person name="Pipaliya S."/>
            <person name="Dacks J."/>
            <person name="Roger A.J."/>
        </authorList>
    </citation>
    <scope>NUCLEOTIDE SEQUENCE</scope>
    <source>
        <strain evidence="1">BMAN</strain>
    </source>
</reference>
<dbReference type="EMBL" id="JAPDFW010000058">
    <property type="protein sequence ID" value="KAJ5077349.1"/>
    <property type="molecule type" value="Genomic_DNA"/>
</dbReference>
<evidence type="ECO:0000313" key="2">
    <source>
        <dbReference type="Proteomes" id="UP001149090"/>
    </source>
</evidence>
<sequence length="267" mass="30421">MISPKLFPLKSSCLNLQTLYRSINYKVLGVENQVIEVTLEPGEKIQANPTSIMYQDQGIEVSTKAKGGFRKSISRMFIGESFLLMNAKNTTNETKKLILTKKYPGEIFPLELDEKSWVIDRGTFLGSTTDIDFQSKWLGFKIGLFTRKTLSIEKLIKTDPQKKNSIAFCSCGGSSIKRQLKPDEKILVSSSHLVAFNESVKIQAKWIKGFWNKLVGYRSLFEISLTGPGDVILQTNPFNDFMNLIQSKIVTYSNNYYDFDKRDDDDY</sequence>
<dbReference type="InterPro" id="IPR016031">
    <property type="entry name" value="Trp_RNA-bd_attenuator-like_dom"/>
</dbReference>
<gene>
    <name evidence="1" type="ORF">M0811_05871</name>
</gene>
<proteinExistence type="predicted"/>
<dbReference type="SUPFAM" id="SSF51219">
    <property type="entry name" value="TRAP-like"/>
    <property type="match status" value="1"/>
</dbReference>
<dbReference type="OrthoDB" id="1705416at2759"/>
<comment type="caution">
    <text evidence="1">The sequence shown here is derived from an EMBL/GenBank/DDBJ whole genome shotgun (WGS) entry which is preliminary data.</text>
</comment>
<dbReference type="InterPro" id="IPR036983">
    <property type="entry name" value="AIM24_sf"/>
</dbReference>
<organism evidence="1 2">
    <name type="scientific">Anaeramoeba ignava</name>
    <name type="common">Anaerobic marine amoeba</name>
    <dbReference type="NCBI Taxonomy" id="1746090"/>
    <lineage>
        <taxon>Eukaryota</taxon>
        <taxon>Metamonada</taxon>
        <taxon>Anaeramoebidae</taxon>
        <taxon>Anaeramoeba</taxon>
    </lineage>
</organism>
<dbReference type="PANTHER" id="PTHR43657:SF1">
    <property type="entry name" value="ALTERED INHERITANCE OF MITOCHONDRIA PROTEIN 24, MITOCHONDRIAL"/>
    <property type="match status" value="1"/>
</dbReference>
<dbReference type="Proteomes" id="UP001149090">
    <property type="component" value="Unassembled WGS sequence"/>
</dbReference>
<dbReference type="AlphaFoldDB" id="A0A9Q0REQ6"/>
<accession>A0A9Q0REQ6</accession>
<dbReference type="Gene3D" id="3.60.160.10">
    <property type="entry name" value="Mitochondrial biogenesis AIM24"/>
    <property type="match status" value="1"/>
</dbReference>
<dbReference type="PANTHER" id="PTHR43657">
    <property type="entry name" value="TRYPTOPHAN RNA-BINDING ATTENUATOR PROTEIN-LIKE PROTEIN"/>
    <property type="match status" value="1"/>
</dbReference>